<feature type="region of interest" description="Disordered" evidence="1">
    <location>
        <begin position="895"/>
        <end position="939"/>
    </location>
</feature>
<evidence type="ECO:0000313" key="3">
    <source>
        <dbReference type="EMBL" id="KAL1408212.1"/>
    </source>
</evidence>
<feature type="region of interest" description="Disordered" evidence="1">
    <location>
        <begin position="466"/>
        <end position="568"/>
    </location>
</feature>
<feature type="compositionally biased region" description="Low complexity" evidence="1">
    <location>
        <begin position="968"/>
        <end position="1008"/>
    </location>
</feature>
<dbReference type="InterPro" id="IPR011022">
    <property type="entry name" value="Arrestin_C-like"/>
</dbReference>
<dbReference type="Proteomes" id="UP001565368">
    <property type="component" value="Unassembled WGS sequence"/>
</dbReference>
<dbReference type="GeneID" id="95986060"/>
<feature type="compositionally biased region" description="Low complexity" evidence="1">
    <location>
        <begin position="394"/>
        <end position="407"/>
    </location>
</feature>
<proteinExistence type="predicted"/>
<feature type="compositionally biased region" description="Basic and acidic residues" evidence="1">
    <location>
        <begin position="137"/>
        <end position="148"/>
    </location>
</feature>
<keyword evidence="4" id="KW-1185">Reference proteome</keyword>
<feature type="region of interest" description="Disordered" evidence="1">
    <location>
        <begin position="954"/>
        <end position="1008"/>
    </location>
</feature>
<feature type="compositionally biased region" description="Pro residues" evidence="1">
    <location>
        <begin position="346"/>
        <end position="358"/>
    </location>
</feature>
<feature type="compositionally biased region" description="Acidic residues" evidence="1">
    <location>
        <begin position="125"/>
        <end position="136"/>
    </location>
</feature>
<feature type="region of interest" description="Disordered" evidence="1">
    <location>
        <begin position="317"/>
        <end position="451"/>
    </location>
</feature>
<dbReference type="Pfam" id="PF00339">
    <property type="entry name" value="Arrestin_N"/>
    <property type="match status" value="1"/>
</dbReference>
<dbReference type="Pfam" id="PF02752">
    <property type="entry name" value="Arrestin_C"/>
    <property type="match status" value="1"/>
</dbReference>
<feature type="compositionally biased region" description="Low complexity" evidence="1">
    <location>
        <begin position="213"/>
        <end position="223"/>
    </location>
</feature>
<feature type="region of interest" description="Disordered" evidence="1">
    <location>
        <begin position="119"/>
        <end position="168"/>
    </location>
</feature>
<feature type="region of interest" description="Disordered" evidence="1">
    <location>
        <begin position="209"/>
        <end position="298"/>
    </location>
</feature>
<dbReference type="InterPro" id="IPR014756">
    <property type="entry name" value="Ig_E-set"/>
</dbReference>
<evidence type="ECO:0000259" key="2">
    <source>
        <dbReference type="SMART" id="SM01017"/>
    </source>
</evidence>
<evidence type="ECO:0000256" key="1">
    <source>
        <dbReference type="SAM" id="MobiDB-lite"/>
    </source>
</evidence>
<accession>A0ABR3Q0Y1</accession>
<protein>
    <recommendedName>
        <fullName evidence="2">Arrestin C-terminal-like domain-containing protein</fullName>
    </recommendedName>
</protein>
<feature type="compositionally biased region" description="Polar residues" evidence="1">
    <location>
        <begin position="469"/>
        <end position="479"/>
    </location>
</feature>
<dbReference type="Gene3D" id="2.60.40.640">
    <property type="match status" value="2"/>
</dbReference>
<comment type="caution">
    <text evidence="3">The sequence shown here is derived from an EMBL/GenBank/DDBJ whole genome shotgun (WGS) entry which is preliminary data.</text>
</comment>
<feature type="compositionally biased region" description="Basic and acidic residues" evidence="1">
    <location>
        <begin position="323"/>
        <end position="336"/>
    </location>
</feature>
<reference evidence="3 4" key="1">
    <citation type="submission" date="2023-08" db="EMBL/GenBank/DDBJ databases">
        <title>Annotated Genome Sequence of Vanrija albida AlHP1.</title>
        <authorList>
            <person name="Herzog R."/>
        </authorList>
    </citation>
    <scope>NUCLEOTIDE SEQUENCE [LARGE SCALE GENOMIC DNA]</scope>
    <source>
        <strain evidence="3 4">AlHP1</strain>
    </source>
</reference>
<dbReference type="SUPFAM" id="SSF81296">
    <property type="entry name" value="E set domains"/>
    <property type="match status" value="1"/>
</dbReference>
<evidence type="ECO:0000313" key="4">
    <source>
        <dbReference type="Proteomes" id="UP001565368"/>
    </source>
</evidence>
<sequence length="1008" mass="109504">MVKANSTPLQIRLTEPVIFLRGTSTGADFRGRPQAARDGQPAMIRGLLTLRLSKPTRIRNISINLEGKSRTEWPEGIGPRRTDTFEEHTVISETTTYFSAADATKNKVTRRSRSADPALLAQFDMDSDEDDGDLSDDGDRGYFDEPRGRTGRPVLPRSASALPSTHDAHAWHRDGFSRRASPEHSAAPSRQGSHLDMTHLRAAAAAIEPRGPTPAYTPSYTPPLSAVGSRPSSIRGLPAYGDLPPATPDLADTPITENVVWNPPSATADGGILNRSEGTTPGSPAIRWAPAPVPPEAQEELALPDAAASHSLHTIDSISSNSEEGHGDLPSSDHHPVSTGHHALPTAPPSPITTPPENPLDAAGQLLPPPTQRRRSSGLSTGNGGSDEPSSGHASRPPSLAPSRPASILVGPGQPTSDLSTPSYHSPSFVSGTSSPHPSHHDEHRGRKHHKFSLSAALRSLSHDMHIRSQPSSRANSRTRAGGAETPRTPHFGEEHIVSAPMSRSGSAQAGIHSRIKDDHTPPGRDYRGGSSRPGSRTASPAGRDEHRGRSRSKMKMFSVGGRGEESDDEEVHNWREFRKGTYNYPISFTIPSNAPPSIHAEFGSVVYRLKATVIRVGALTSNLSEEMEVNMIAGPQEDDMEETDNVIVERQWEDQMRYQIALSGKAFPIGGTIPISIRLMPLAKCKIYRITVALEEKTDYFAANKKVARHETPRRFILFAAKNPDQKKERPDPLLPILSESTDAARESPLAEMARTAALNNPREFAAFSNPEDDCYASLLDPMGPWHLEKELQLPDCITRIKFTTKHDQTNISVGHWLKVTIRVERGDDLHVDSKGRRKQFDIIIETPIKILDCRVNTQFNSLPSYDRTFFEQGAGGRGCSMHAKLASAPLAPRAVPIGNDKTPRGPSAPLPQELPSPNLAATSGHTPHGKHDDHEDTLLERNIVYDRLMSGQETETGEEPPSYGQAVANAIRSARSASRAASRNPSRSASRAPSRNVSRVALQDEL</sequence>
<feature type="domain" description="Arrestin C-terminal-like" evidence="2">
    <location>
        <begin position="653"/>
        <end position="857"/>
    </location>
</feature>
<dbReference type="InterPro" id="IPR014752">
    <property type="entry name" value="Arrestin-like_C"/>
</dbReference>
<dbReference type="PANTHER" id="PTHR11188">
    <property type="entry name" value="ARRESTIN DOMAIN CONTAINING PROTEIN"/>
    <property type="match status" value="1"/>
</dbReference>
<feature type="compositionally biased region" description="Polar residues" evidence="1">
    <location>
        <begin position="414"/>
        <end position="437"/>
    </location>
</feature>
<gene>
    <name evidence="3" type="ORF">Q8F55_005017</name>
</gene>
<name>A0ABR3Q0Y1_9TREE</name>
<dbReference type="InterPro" id="IPR050357">
    <property type="entry name" value="Arrestin_domain-protein"/>
</dbReference>
<dbReference type="InterPro" id="IPR011021">
    <property type="entry name" value="Arrestin-like_N"/>
</dbReference>
<organism evidence="3 4">
    <name type="scientific">Vanrija albida</name>
    <dbReference type="NCBI Taxonomy" id="181172"/>
    <lineage>
        <taxon>Eukaryota</taxon>
        <taxon>Fungi</taxon>
        <taxon>Dikarya</taxon>
        <taxon>Basidiomycota</taxon>
        <taxon>Agaricomycotina</taxon>
        <taxon>Tremellomycetes</taxon>
        <taxon>Trichosporonales</taxon>
        <taxon>Trichosporonaceae</taxon>
        <taxon>Vanrija</taxon>
    </lineage>
</organism>
<dbReference type="RefSeq" id="XP_069208156.1">
    <property type="nucleotide sequence ID" value="XM_069353514.1"/>
</dbReference>
<feature type="compositionally biased region" description="Basic and acidic residues" evidence="1">
    <location>
        <begin position="515"/>
        <end position="528"/>
    </location>
</feature>
<dbReference type="EMBL" id="JBBXJM010000004">
    <property type="protein sequence ID" value="KAL1408212.1"/>
    <property type="molecule type" value="Genomic_DNA"/>
</dbReference>
<dbReference type="SMART" id="SM01017">
    <property type="entry name" value="Arrestin_C"/>
    <property type="match status" value="1"/>
</dbReference>
<dbReference type="PANTHER" id="PTHR11188:SF17">
    <property type="entry name" value="FI21816P1"/>
    <property type="match status" value="1"/>
</dbReference>